<reference evidence="16" key="1">
    <citation type="submission" date="2018-06" db="EMBL/GenBank/DDBJ databases">
        <authorList>
            <person name="Zhirakovskaya E."/>
        </authorList>
    </citation>
    <scope>NUCLEOTIDE SEQUENCE</scope>
</reference>
<dbReference type="InterPro" id="IPR019998">
    <property type="entry name" value="Membr_insert_YidC"/>
</dbReference>
<keyword evidence="9 13" id="KW-0472">Membrane</keyword>
<evidence type="ECO:0000256" key="13">
    <source>
        <dbReference type="SAM" id="Phobius"/>
    </source>
</evidence>
<comment type="subcellular location">
    <subcellularLocation>
        <location evidence="1">Cell inner membrane</location>
        <topology evidence="1">Multi-pass membrane protein</topology>
    </subcellularLocation>
</comment>
<dbReference type="PRINTS" id="PR01900">
    <property type="entry name" value="YIDCPROTEIN"/>
</dbReference>
<dbReference type="GO" id="GO:0005886">
    <property type="term" value="C:plasma membrane"/>
    <property type="evidence" value="ECO:0007669"/>
    <property type="project" value="UniProtKB-SubCell"/>
</dbReference>
<dbReference type="CDD" id="cd20070">
    <property type="entry name" value="5TM_YidC_Alb3"/>
    <property type="match status" value="1"/>
</dbReference>
<dbReference type="InterPro" id="IPR001708">
    <property type="entry name" value="YidC/ALB3/OXA1/COX18"/>
</dbReference>
<feature type="domain" description="Membrane insertase YidC/Oxa/ALB C-terminal" evidence="14">
    <location>
        <begin position="370"/>
        <end position="548"/>
    </location>
</feature>
<dbReference type="NCBIfam" id="TIGR03592">
    <property type="entry name" value="yidC_oxa1_cterm"/>
    <property type="match status" value="1"/>
</dbReference>
<dbReference type="NCBIfam" id="NF002352">
    <property type="entry name" value="PRK01318.1-3"/>
    <property type="match status" value="1"/>
</dbReference>
<evidence type="ECO:0000259" key="15">
    <source>
        <dbReference type="Pfam" id="PF14849"/>
    </source>
</evidence>
<keyword evidence="5" id="KW-1003">Cell membrane</keyword>
<feature type="domain" description="Membrane insertase YidC N-terminal" evidence="15">
    <location>
        <begin position="86"/>
        <end position="359"/>
    </location>
</feature>
<dbReference type="EMBL" id="UOFN01000056">
    <property type="protein sequence ID" value="VAW76196.1"/>
    <property type="molecule type" value="Genomic_DNA"/>
</dbReference>
<feature type="transmembrane region" description="Helical" evidence="13">
    <location>
        <begin position="433"/>
        <end position="457"/>
    </location>
</feature>
<dbReference type="AlphaFoldDB" id="A0A3B0Z676"/>
<dbReference type="PANTHER" id="PTHR12428">
    <property type="entry name" value="OXA1"/>
    <property type="match status" value="1"/>
</dbReference>
<evidence type="ECO:0000256" key="5">
    <source>
        <dbReference type="ARBA" id="ARBA00022475"/>
    </source>
</evidence>
<evidence type="ECO:0000256" key="4">
    <source>
        <dbReference type="ARBA" id="ARBA00022448"/>
    </source>
</evidence>
<keyword evidence="8 13" id="KW-1133">Transmembrane helix</keyword>
<evidence type="ECO:0000256" key="8">
    <source>
        <dbReference type="ARBA" id="ARBA00022989"/>
    </source>
</evidence>
<dbReference type="InterPro" id="IPR028055">
    <property type="entry name" value="YidC/Oxa/ALB_C"/>
</dbReference>
<keyword evidence="7" id="KW-0653">Protein transport</keyword>
<keyword evidence="6 13" id="KW-0812">Transmembrane</keyword>
<dbReference type="PRINTS" id="PR00701">
    <property type="entry name" value="60KDINNERMP"/>
</dbReference>
<proteinExistence type="inferred from homology"/>
<evidence type="ECO:0000259" key="14">
    <source>
        <dbReference type="Pfam" id="PF02096"/>
    </source>
</evidence>
<feature type="transmembrane region" description="Helical" evidence="13">
    <location>
        <begin position="509"/>
        <end position="534"/>
    </location>
</feature>
<evidence type="ECO:0000256" key="12">
    <source>
        <dbReference type="ARBA" id="ARBA00033342"/>
    </source>
</evidence>
<evidence type="ECO:0000256" key="10">
    <source>
        <dbReference type="ARBA" id="ARBA00023186"/>
    </source>
</evidence>
<dbReference type="HAMAP" id="MF_01810">
    <property type="entry name" value="YidC_type1"/>
    <property type="match status" value="1"/>
</dbReference>
<protein>
    <recommendedName>
        <fullName evidence="3">Membrane protein insertase YidC</fullName>
    </recommendedName>
    <alternativeName>
        <fullName evidence="12">Foldase YidC</fullName>
    </alternativeName>
    <alternativeName>
        <fullName evidence="11">Membrane integrase YidC</fullName>
    </alternativeName>
</protein>
<dbReference type="GO" id="GO:0015031">
    <property type="term" value="P:protein transport"/>
    <property type="evidence" value="ECO:0007669"/>
    <property type="project" value="UniProtKB-KW"/>
</dbReference>
<name>A0A3B0Z676_9ZZZZ</name>
<dbReference type="Pfam" id="PF02096">
    <property type="entry name" value="60KD_IMP"/>
    <property type="match status" value="1"/>
</dbReference>
<evidence type="ECO:0000256" key="9">
    <source>
        <dbReference type="ARBA" id="ARBA00023136"/>
    </source>
</evidence>
<dbReference type="NCBIfam" id="TIGR03593">
    <property type="entry name" value="yidC_nterm"/>
    <property type="match status" value="1"/>
</dbReference>
<feature type="transmembrane region" description="Helical" evidence="13">
    <location>
        <begin position="370"/>
        <end position="389"/>
    </location>
</feature>
<dbReference type="NCBIfam" id="NF002353">
    <property type="entry name" value="PRK01318.1-4"/>
    <property type="match status" value="1"/>
</dbReference>
<comment type="similarity">
    <text evidence="2">Belongs to the OXA1/ALB3/YidC family. Type 1 subfamily.</text>
</comment>
<accession>A0A3B0Z676</accession>
<dbReference type="InterPro" id="IPR047196">
    <property type="entry name" value="YidC_ALB_C"/>
</dbReference>
<evidence type="ECO:0000256" key="6">
    <source>
        <dbReference type="ARBA" id="ARBA00022692"/>
    </source>
</evidence>
<dbReference type="Gene3D" id="2.70.98.90">
    <property type="match status" value="1"/>
</dbReference>
<evidence type="ECO:0000256" key="11">
    <source>
        <dbReference type="ARBA" id="ARBA00033245"/>
    </source>
</evidence>
<organism evidence="16">
    <name type="scientific">hydrothermal vent metagenome</name>
    <dbReference type="NCBI Taxonomy" id="652676"/>
    <lineage>
        <taxon>unclassified sequences</taxon>
        <taxon>metagenomes</taxon>
        <taxon>ecological metagenomes</taxon>
    </lineage>
</organism>
<dbReference type="PANTHER" id="PTHR12428:SF65">
    <property type="entry name" value="CYTOCHROME C OXIDASE ASSEMBLY PROTEIN COX18, MITOCHONDRIAL"/>
    <property type="match status" value="1"/>
</dbReference>
<dbReference type="GO" id="GO:0032977">
    <property type="term" value="F:membrane insertase activity"/>
    <property type="evidence" value="ECO:0007669"/>
    <property type="project" value="InterPro"/>
</dbReference>
<evidence type="ECO:0000256" key="3">
    <source>
        <dbReference type="ARBA" id="ARBA00015325"/>
    </source>
</evidence>
<evidence type="ECO:0000313" key="16">
    <source>
        <dbReference type="EMBL" id="VAW76196.1"/>
    </source>
</evidence>
<evidence type="ECO:0000256" key="2">
    <source>
        <dbReference type="ARBA" id="ARBA00010527"/>
    </source>
</evidence>
<evidence type="ECO:0000256" key="7">
    <source>
        <dbReference type="ARBA" id="ARBA00022927"/>
    </source>
</evidence>
<keyword evidence="10" id="KW-0143">Chaperone</keyword>
<dbReference type="Pfam" id="PF14849">
    <property type="entry name" value="YidC_periplas"/>
    <property type="match status" value="1"/>
</dbReference>
<evidence type="ECO:0000256" key="1">
    <source>
        <dbReference type="ARBA" id="ARBA00004429"/>
    </source>
</evidence>
<dbReference type="CDD" id="cd19961">
    <property type="entry name" value="EcYidC-like_peri"/>
    <property type="match status" value="1"/>
</dbReference>
<dbReference type="InterPro" id="IPR028053">
    <property type="entry name" value="Membr_insert_YidC_N"/>
</dbReference>
<dbReference type="InterPro" id="IPR038221">
    <property type="entry name" value="YidC_periplasmic_sf"/>
</dbReference>
<dbReference type="GO" id="GO:0051205">
    <property type="term" value="P:protein insertion into membrane"/>
    <property type="evidence" value="ECO:0007669"/>
    <property type="project" value="TreeGrafter"/>
</dbReference>
<gene>
    <name evidence="16" type="ORF">MNBD_GAMMA15-1582</name>
</gene>
<sequence>MDNPRVLLAIALSFLILLIWQSWMEDYGPPPVQQSIESTVNGEATEGTLQPALPNDMPSSEIAAQKMPAADALPDAQTALPSGQLIEVLTDTYRAIIDTRGGDLIEVDLLEYPQSREPGSPPFKLLERGDAQLFIAQSGLRTGKTDAEPNHHALFSSDKTRYQLDDGADVIEVPLQWTDGNGIHVTKIYRFRRGSYLVEVDFEIDNQSDASWNARPYYQLQRTPLQNTSRLLYTYTGGVLYSPEEKYEKISFDDMQDENLSREVTAGWVAMLQHYFLAALIPDPAATTHNYTRALGNERYLIGFSDVGLTVAPGEQARTGVKLFAGPKLQHMMAKVAPGLELTVDYGKLTLLAQPIFWLLEKIHGIVNNWGWSIIFLTMIIKGIFFKLSEASYKSMANMRKLAPRLKTLKERYGDDKQKLNQAMMEMYKKEKVNPLGGCLPVLVQIPVFIALYWVLLESVEMRQAPFMLWLQDLSSADPYFILPLLMGITMVIQQKLNPAPMDPIQAKVMMILPVVFTVFFAFFPSGLVLYWVVNNTLSITQQYIITKRVERQAA</sequence>
<keyword evidence="4" id="KW-0813">Transport</keyword>